<organism evidence="3 4">
    <name type="scientific">Acrobeloides nanus</name>
    <dbReference type="NCBI Taxonomy" id="290746"/>
    <lineage>
        <taxon>Eukaryota</taxon>
        <taxon>Metazoa</taxon>
        <taxon>Ecdysozoa</taxon>
        <taxon>Nematoda</taxon>
        <taxon>Chromadorea</taxon>
        <taxon>Rhabditida</taxon>
        <taxon>Tylenchina</taxon>
        <taxon>Cephalobomorpha</taxon>
        <taxon>Cephaloboidea</taxon>
        <taxon>Cephalobidae</taxon>
        <taxon>Acrobeloides</taxon>
    </lineage>
</organism>
<dbReference type="InterPro" id="IPR051962">
    <property type="entry name" value="Cuticlin"/>
</dbReference>
<dbReference type="Proteomes" id="UP000887540">
    <property type="component" value="Unplaced"/>
</dbReference>
<evidence type="ECO:0000259" key="2">
    <source>
        <dbReference type="PROSITE" id="PS51034"/>
    </source>
</evidence>
<keyword evidence="1" id="KW-0732">Signal</keyword>
<dbReference type="InterPro" id="IPR001507">
    <property type="entry name" value="ZP_dom"/>
</dbReference>
<reference evidence="4" key="1">
    <citation type="submission" date="2022-11" db="UniProtKB">
        <authorList>
            <consortium name="WormBaseParasite"/>
        </authorList>
    </citation>
    <scope>IDENTIFICATION</scope>
</reference>
<protein>
    <submittedName>
        <fullName evidence="4">ZP domain-containing protein</fullName>
    </submittedName>
</protein>
<dbReference type="InterPro" id="IPR057475">
    <property type="entry name" value="CUT_C"/>
</dbReference>
<keyword evidence="3" id="KW-1185">Reference proteome</keyword>
<dbReference type="WBParaSite" id="ACRNAN_Path_495.g1865.t1">
    <property type="protein sequence ID" value="ACRNAN_Path_495.g1865.t1"/>
    <property type="gene ID" value="ACRNAN_Path_495.g1865"/>
</dbReference>
<dbReference type="PROSITE" id="PS51034">
    <property type="entry name" value="ZP_2"/>
    <property type="match status" value="1"/>
</dbReference>
<evidence type="ECO:0000256" key="1">
    <source>
        <dbReference type="ARBA" id="ARBA00022729"/>
    </source>
</evidence>
<dbReference type="InterPro" id="IPR042235">
    <property type="entry name" value="ZP-C_dom"/>
</dbReference>
<dbReference type="PANTHER" id="PTHR22907">
    <property type="entry name" value="GH04558P"/>
    <property type="match status" value="1"/>
</dbReference>
<proteinExistence type="predicted"/>
<feature type="domain" description="ZP" evidence="2">
    <location>
        <begin position="1"/>
        <end position="146"/>
    </location>
</feature>
<dbReference type="AlphaFoldDB" id="A0A914C7E9"/>
<dbReference type="Pfam" id="PF25301">
    <property type="entry name" value="CUT_C"/>
    <property type="match status" value="1"/>
</dbReference>
<dbReference type="Gene3D" id="2.60.40.4100">
    <property type="entry name" value="Zona pellucida, ZP-C domain"/>
    <property type="match status" value="1"/>
</dbReference>
<dbReference type="SMART" id="SM00241">
    <property type="entry name" value="ZP"/>
    <property type="match status" value="1"/>
</dbReference>
<name>A0A914C7E9_9BILA</name>
<dbReference type="PANTHER" id="PTHR22907:SF32">
    <property type="entry name" value="ZP DOMAIN-CONTAINING PROTEIN"/>
    <property type="match status" value="1"/>
</dbReference>
<accession>A0A914C7E9</accession>
<evidence type="ECO:0000313" key="3">
    <source>
        <dbReference type="Proteomes" id="UP000887540"/>
    </source>
</evidence>
<sequence length="201" mass="22543">MEPDEIVTNSFEVSGLPTTEIQDEMHMPTCDYSVKSGSIHGPPSTFANVGETVFHVWECKGNDMGMLVKKCFVTDGEGEDRAVIDFDGCSTDTSLLSQVTYDESLMRAHAQSQVFKYADSNQLYFTCQIRLCQKQMGMCEGITPPDCGSRRNTTSARRKRALLINEHEDFEVDVATPEMLILSRDELLQLGKTEFLVFFAI</sequence>
<evidence type="ECO:0000313" key="4">
    <source>
        <dbReference type="WBParaSite" id="ACRNAN_Path_495.g1865.t1"/>
    </source>
</evidence>